<feature type="domain" description="Tyrosine specific protein phosphatases" evidence="1">
    <location>
        <begin position="174"/>
        <end position="213"/>
    </location>
</feature>
<dbReference type="AlphaFoldDB" id="A0A9P4K0H1"/>
<dbReference type="InterPro" id="IPR029021">
    <property type="entry name" value="Prot-tyrosine_phosphatase-like"/>
</dbReference>
<dbReference type="PROSITE" id="PS00383">
    <property type="entry name" value="TYR_PHOSPHATASE_1"/>
    <property type="match status" value="1"/>
</dbReference>
<dbReference type="EMBL" id="ML986718">
    <property type="protein sequence ID" value="KAF2259190.1"/>
    <property type="molecule type" value="Genomic_DNA"/>
</dbReference>
<evidence type="ECO:0000313" key="3">
    <source>
        <dbReference type="Proteomes" id="UP000800093"/>
    </source>
</evidence>
<protein>
    <recommendedName>
        <fullName evidence="1">Tyrosine specific protein phosphatases domain-containing protein</fullName>
    </recommendedName>
</protein>
<keyword evidence="3" id="KW-1185">Reference proteome</keyword>
<dbReference type="PROSITE" id="PS50056">
    <property type="entry name" value="TYR_PHOSPHATASE_2"/>
    <property type="match status" value="1"/>
</dbReference>
<dbReference type="InterPro" id="IPR026893">
    <property type="entry name" value="Tyr/Ser_Pase_IphP-type"/>
</dbReference>
<dbReference type="InterPro" id="IPR016130">
    <property type="entry name" value="Tyr_Pase_AS"/>
</dbReference>
<name>A0A9P4K0H1_9PLEO</name>
<dbReference type="PANTHER" id="PTHR31126:SF10">
    <property type="entry name" value="PROTEIN PHOSPHATASE, PUTATIVE (AFU_ORTHOLOGUE AFUA_6G06650)-RELATED"/>
    <property type="match status" value="1"/>
</dbReference>
<dbReference type="Gene3D" id="3.90.190.10">
    <property type="entry name" value="Protein tyrosine phosphatase superfamily"/>
    <property type="match status" value="1"/>
</dbReference>
<organism evidence="2 3">
    <name type="scientific">Lojkania enalia</name>
    <dbReference type="NCBI Taxonomy" id="147567"/>
    <lineage>
        <taxon>Eukaryota</taxon>
        <taxon>Fungi</taxon>
        <taxon>Dikarya</taxon>
        <taxon>Ascomycota</taxon>
        <taxon>Pezizomycotina</taxon>
        <taxon>Dothideomycetes</taxon>
        <taxon>Pleosporomycetidae</taxon>
        <taxon>Pleosporales</taxon>
        <taxon>Pleosporales incertae sedis</taxon>
        <taxon>Lojkania</taxon>
    </lineage>
</organism>
<dbReference type="GO" id="GO:0004721">
    <property type="term" value="F:phosphoprotein phosphatase activity"/>
    <property type="evidence" value="ECO:0007669"/>
    <property type="project" value="InterPro"/>
</dbReference>
<dbReference type="Pfam" id="PF13350">
    <property type="entry name" value="Y_phosphatase3"/>
    <property type="match status" value="1"/>
</dbReference>
<sequence length="297" mass="33660">MYSTFPHLQSIANFRDVGAFINAETSTQPVRLNTSLLFRGARPDEASTQDRRRLVEEYGVRSIIDLRTKTEHIEQAQKWDAKIRSSAALFQSNEEAAEPLKIPGITYHEINFNGSAFSRMLISKLSWWEFSKLMALMAFGYRLEGIRVLAPHLEAMGLEGLAIESLEACKYEVKQIFDVLSQEEKWPIMIHCTQGKDRTGLVIMLILFLLGVDSGAVEADYLLSGPELEPEKAERMKEISSTGLSEHFTTCPPDLVAKVNKHLHQKYGGVDRYLLEAQVTTQMQENVREILLKRANV</sequence>
<comment type="caution">
    <text evidence="2">The sequence shown here is derived from an EMBL/GenBank/DDBJ whole genome shotgun (WGS) entry which is preliminary data.</text>
</comment>
<gene>
    <name evidence="2" type="ORF">CC78DRAFT_537298</name>
</gene>
<reference evidence="3" key="1">
    <citation type="journal article" date="2020" name="Stud. Mycol.">
        <title>101 Dothideomycetes genomes: A test case for predicting lifestyles and emergence of pathogens.</title>
        <authorList>
            <person name="Haridas S."/>
            <person name="Albert R."/>
            <person name="Binder M."/>
            <person name="Bloem J."/>
            <person name="LaButti K."/>
            <person name="Salamov A."/>
            <person name="Andreopoulos B."/>
            <person name="Baker S."/>
            <person name="Barry K."/>
            <person name="Bills G."/>
            <person name="Bluhm B."/>
            <person name="Cannon C."/>
            <person name="Castanera R."/>
            <person name="Culley D."/>
            <person name="Daum C."/>
            <person name="Ezra D."/>
            <person name="Gonzalez J."/>
            <person name="Henrissat B."/>
            <person name="Kuo A."/>
            <person name="Liang C."/>
            <person name="Lipzen A."/>
            <person name="Lutzoni F."/>
            <person name="Magnuson J."/>
            <person name="Mondo S."/>
            <person name="Nolan M."/>
            <person name="Ohm R."/>
            <person name="Pangilinan J."/>
            <person name="Park H.-J."/>
            <person name="Ramirez L."/>
            <person name="Alfaro M."/>
            <person name="Sun H."/>
            <person name="Tritt A."/>
            <person name="Yoshinaga Y."/>
            <person name="Zwiers L.-H."/>
            <person name="Turgeon B."/>
            <person name="Goodwin S."/>
            <person name="Spatafora J."/>
            <person name="Crous P."/>
            <person name="Grigoriev I."/>
        </authorList>
    </citation>
    <scope>NUCLEOTIDE SEQUENCE [LARGE SCALE GENOMIC DNA]</scope>
    <source>
        <strain evidence="3">CBS 304.66</strain>
    </source>
</reference>
<evidence type="ECO:0000259" key="1">
    <source>
        <dbReference type="PROSITE" id="PS50056"/>
    </source>
</evidence>
<evidence type="ECO:0000313" key="2">
    <source>
        <dbReference type="EMBL" id="KAF2259190.1"/>
    </source>
</evidence>
<dbReference type="Proteomes" id="UP000800093">
    <property type="component" value="Unassembled WGS sequence"/>
</dbReference>
<dbReference type="PANTHER" id="PTHR31126">
    <property type="entry name" value="TYROSINE-PROTEIN PHOSPHATASE"/>
    <property type="match status" value="1"/>
</dbReference>
<dbReference type="SUPFAM" id="SSF52799">
    <property type="entry name" value="(Phosphotyrosine protein) phosphatases II"/>
    <property type="match status" value="1"/>
</dbReference>
<dbReference type="OrthoDB" id="9988524at2759"/>
<dbReference type="InterPro" id="IPR000387">
    <property type="entry name" value="Tyr_Pase_dom"/>
</dbReference>
<accession>A0A9P4K0H1</accession>
<proteinExistence type="predicted"/>